<comment type="caution">
    <text evidence="1">The sequence shown here is derived from an EMBL/GenBank/DDBJ whole genome shotgun (WGS) entry which is preliminary data.</text>
</comment>
<protein>
    <submittedName>
        <fullName evidence="1">Uncharacterized protein</fullName>
    </submittedName>
</protein>
<sequence length="190" mass="21034">MKDILSGREVFAITRFSSEQRIELEKRGFQIFELRGESVASLKMNGVGFWSNWHNGLEIENERCKASEVAINVDDLFLPGSGGLTLQGQQEMTKKYSQSLSQIIPGVKAIIGTALDYLDLDCGYTSKTNMSFFRRAGSYDNASTTTIGPGENYLYVGRSFNGLPLVAYRPGKTSNSDVRVLPIIVPANYI</sequence>
<organism evidence="1 2">
    <name type="scientific">Candidatus Woesebacteria bacterium GW2011_GWB1_39_10</name>
    <dbReference type="NCBI Taxonomy" id="1618572"/>
    <lineage>
        <taxon>Bacteria</taxon>
        <taxon>Candidatus Woeseibacteriota</taxon>
    </lineage>
</organism>
<name>A0A0G0PSN7_9BACT</name>
<evidence type="ECO:0000313" key="1">
    <source>
        <dbReference type="EMBL" id="KKQ92376.1"/>
    </source>
</evidence>
<dbReference type="AlphaFoldDB" id="A0A0G0PSN7"/>
<evidence type="ECO:0000313" key="2">
    <source>
        <dbReference type="Proteomes" id="UP000034774"/>
    </source>
</evidence>
<gene>
    <name evidence="1" type="ORF">UT17_C0002G0039</name>
</gene>
<accession>A0A0G0PSN7</accession>
<proteinExistence type="predicted"/>
<dbReference type="EMBL" id="LBVU01000002">
    <property type="protein sequence ID" value="KKQ92376.1"/>
    <property type="molecule type" value="Genomic_DNA"/>
</dbReference>
<reference evidence="1 2" key="1">
    <citation type="journal article" date="2015" name="Nature">
        <title>rRNA introns, odd ribosomes, and small enigmatic genomes across a large radiation of phyla.</title>
        <authorList>
            <person name="Brown C.T."/>
            <person name="Hug L.A."/>
            <person name="Thomas B.C."/>
            <person name="Sharon I."/>
            <person name="Castelle C.J."/>
            <person name="Singh A."/>
            <person name="Wilkins M.J."/>
            <person name="Williams K.H."/>
            <person name="Banfield J.F."/>
        </authorList>
    </citation>
    <scope>NUCLEOTIDE SEQUENCE [LARGE SCALE GENOMIC DNA]</scope>
</reference>
<dbReference type="Proteomes" id="UP000034774">
    <property type="component" value="Unassembled WGS sequence"/>
</dbReference>